<dbReference type="RefSeq" id="WP_135446061.1">
    <property type="nucleotide sequence ID" value="NZ_SRLE01000013.1"/>
</dbReference>
<dbReference type="AlphaFoldDB" id="A0A4Z0LWU4"/>
<protein>
    <recommendedName>
        <fullName evidence="3">DNA or RNA helicase of superfamily II</fullName>
    </recommendedName>
</protein>
<comment type="caution">
    <text evidence="1">The sequence shown here is derived from an EMBL/GenBank/DDBJ whole genome shotgun (WGS) entry which is preliminary data.</text>
</comment>
<dbReference type="EMBL" id="SRLE01000013">
    <property type="protein sequence ID" value="TGD71545.1"/>
    <property type="molecule type" value="Genomic_DNA"/>
</dbReference>
<reference evidence="1 2" key="1">
    <citation type="submission" date="2019-04" db="EMBL/GenBank/DDBJ databases">
        <title>Taxonomy of novel Haliea sp. from mangrove soil of West Coast of India.</title>
        <authorList>
            <person name="Verma A."/>
            <person name="Kumar P."/>
            <person name="Krishnamurthi S."/>
        </authorList>
    </citation>
    <scope>NUCLEOTIDE SEQUENCE [LARGE SCALE GENOMIC DNA]</scope>
    <source>
        <strain evidence="1 2">SAOS-164</strain>
    </source>
</reference>
<accession>A0A4Z0LWU4</accession>
<evidence type="ECO:0000313" key="2">
    <source>
        <dbReference type="Proteomes" id="UP000298050"/>
    </source>
</evidence>
<dbReference type="Pfam" id="PF14375">
    <property type="entry name" value="Cys_rich_CWC"/>
    <property type="match status" value="1"/>
</dbReference>
<dbReference type="Proteomes" id="UP000298050">
    <property type="component" value="Unassembled WGS sequence"/>
</dbReference>
<evidence type="ECO:0000313" key="1">
    <source>
        <dbReference type="EMBL" id="TGD71545.1"/>
    </source>
</evidence>
<evidence type="ECO:0008006" key="3">
    <source>
        <dbReference type="Google" id="ProtNLM"/>
    </source>
</evidence>
<sequence length="72" mass="7649">MRERQTNTHSQPGDRCPLCAAENRCAIAAGQPAESCWCQRVAISAQALAALPEGEEMTRCLCPDCAGVTEGL</sequence>
<name>A0A4Z0LWU4_9GAMM</name>
<organism evidence="1 2">
    <name type="scientific">Mangrovimicrobium sediminis</name>
    <dbReference type="NCBI Taxonomy" id="2562682"/>
    <lineage>
        <taxon>Bacteria</taxon>
        <taxon>Pseudomonadati</taxon>
        <taxon>Pseudomonadota</taxon>
        <taxon>Gammaproteobacteria</taxon>
        <taxon>Cellvibrionales</taxon>
        <taxon>Halieaceae</taxon>
        <taxon>Mangrovimicrobium</taxon>
    </lineage>
</organism>
<proteinExistence type="predicted"/>
<dbReference type="OrthoDB" id="8912324at2"/>
<dbReference type="InterPro" id="IPR032720">
    <property type="entry name" value="Cys_rich_CWC"/>
</dbReference>
<gene>
    <name evidence="1" type="ORF">E4634_18025</name>
</gene>
<keyword evidence="2" id="KW-1185">Reference proteome</keyword>